<evidence type="ECO:0000313" key="1">
    <source>
        <dbReference type="Ensembl" id="ENSHHUP00000007119.1"/>
    </source>
</evidence>
<accession>A0A4W5K547</accession>
<proteinExistence type="predicted"/>
<reference evidence="2" key="1">
    <citation type="submission" date="2018-06" db="EMBL/GenBank/DDBJ databases">
        <title>Genome assembly of Danube salmon.</title>
        <authorList>
            <person name="Macqueen D.J."/>
            <person name="Gundappa M.K."/>
        </authorList>
    </citation>
    <scope>NUCLEOTIDE SEQUENCE [LARGE SCALE GENOMIC DNA]</scope>
</reference>
<dbReference type="STRING" id="62062.ENSHHUP00000007119"/>
<dbReference type="PANTHER" id="PTHR46103">
    <property type="entry name" value="RRNA METHYLTRANSFERASE 1, MITOCHONDRIAL"/>
    <property type="match status" value="1"/>
</dbReference>
<dbReference type="PANTHER" id="PTHR46103:SF1">
    <property type="entry name" value="RRNA METHYLTRANSFERASE 1, MITOCHONDRIAL"/>
    <property type="match status" value="1"/>
</dbReference>
<dbReference type="GO" id="GO:0005739">
    <property type="term" value="C:mitochondrion"/>
    <property type="evidence" value="ECO:0007669"/>
    <property type="project" value="TreeGrafter"/>
</dbReference>
<name>A0A4W5K547_9TELE</name>
<reference evidence="1" key="2">
    <citation type="submission" date="2025-08" db="UniProtKB">
        <authorList>
            <consortium name="Ensembl"/>
        </authorList>
    </citation>
    <scope>IDENTIFICATION</scope>
</reference>
<dbReference type="GO" id="GO:0016435">
    <property type="term" value="F:rRNA (guanine) methyltransferase activity"/>
    <property type="evidence" value="ECO:0007669"/>
    <property type="project" value="TreeGrafter"/>
</dbReference>
<dbReference type="Ensembl" id="ENSHHUT00000007333.1">
    <property type="protein sequence ID" value="ENSHHUP00000007119.1"/>
    <property type="gene ID" value="ENSHHUG00000004393.1"/>
</dbReference>
<sequence length="247" mass="27279">VSYELWKLSLDDFPEDGERLIKDSREGLSIEEDRNYETLFGSHRLFVKEGVASCRASVRQLCEEAHRQCVLIQGVSKKDLEQDVLRRGPPGFMPACQSSGLSARGQYRQATRGQQSHPPLATLGWSARPNERSAYFLGVDRVGGSLCNSCPLTPVLSKAGTGVMEVMGVYGYDSLIHMLVLSQCILQLIGTMGAKAENSHVPVMKCSNFQMTKPTGEPGSANQNIFFPTKGLHYRQKYSSATPHPLR</sequence>
<reference evidence="1" key="3">
    <citation type="submission" date="2025-09" db="UniProtKB">
        <authorList>
            <consortium name="Ensembl"/>
        </authorList>
    </citation>
    <scope>IDENTIFICATION</scope>
</reference>
<dbReference type="GeneTree" id="ENSGT01000000221566"/>
<organism evidence="1 2">
    <name type="scientific">Hucho hucho</name>
    <name type="common">huchen</name>
    <dbReference type="NCBI Taxonomy" id="62062"/>
    <lineage>
        <taxon>Eukaryota</taxon>
        <taxon>Metazoa</taxon>
        <taxon>Chordata</taxon>
        <taxon>Craniata</taxon>
        <taxon>Vertebrata</taxon>
        <taxon>Euteleostomi</taxon>
        <taxon>Actinopterygii</taxon>
        <taxon>Neopterygii</taxon>
        <taxon>Teleostei</taxon>
        <taxon>Protacanthopterygii</taxon>
        <taxon>Salmoniformes</taxon>
        <taxon>Salmonidae</taxon>
        <taxon>Salmoninae</taxon>
        <taxon>Hucho</taxon>
    </lineage>
</organism>
<evidence type="ECO:0000313" key="2">
    <source>
        <dbReference type="Proteomes" id="UP000314982"/>
    </source>
</evidence>
<keyword evidence="2" id="KW-1185">Reference proteome</keyword>
<protein>
    <submittedName>
        <fullName evidence="1">Uncharacterized protein</fullName>
    </submittedName>
</protein>
<dbReference type="Proteomes" id="UP000314982">
    <property type="component" value="Unassembled WGS sequence"/>
</dbReference>
<dbReference type="InterPro" id="IPR047182">
    <property type="entry name" value="MRM1"/>
</dbReference>
<dbReference type="AlphaFoldDB" id="A0A4W5K547"/>